<dbReference type="InterPro" id="IPR012312">
    <property type="entry name" value="Hemerythrin-like"/>
</dbReference>
<dbReference type="Gene3D" id="1.20.120.520">
    <property type="entry name" value="nmb1532 protein domain like"/>
    <property type="match status" value="1"/>
</dbReference>
<evidence type="ECO:0000256" key="3">
    <source>
        <dbReference type="ARBA" id="ARBA00022723"/>
    </source>
</evidence>
<keyword evidence="7" id="KW-1185">Reference proteome</keyword>
<dbReference type="SUPFAM" id="SSF140683">
    <property type="entry name" value="SP0561-like"/>
    <property type="match status" value="1"/>
</dbReference>
<proteinExistence type="predicted"/>
<evidence type="ECO:0000313" key="7">
    <source>
        <dbReference type="Proteomes" id="UP000391919"/>
    </source>
</evidence>
<dbReference type="NCBIfam" id="TIGR03652">
    <property type="entry name" value="FeS_repair_RIC"/>
    <property type="match status" value="1"/>
</dbReference>
<evidence type="ECO:0000313" key="6">
    <source>
        <dbReference type="EMBL" id="GER71261.1"/>
    </source>
</evidence>
<dbReference type="EMBL" id="BKZQ01000041">
    <property type="protein sequence ID" value="GER71261.1"/>
    <property type="molecule type" value="Genomic_DNA"/>
</dbReference>
<evidence type="ECO:0000259" key="5">
    <source>
        <dbReference type="Pfam" id="PF01814"/>
    </source>
</evidence>
<evidence type="ECO:0000256" key="2">
    <source>
        <dbReference type="ARBA" id="ARBA00022490"/>
    </source>
</evidence>
<dbReference type="Pfam" id="PF01814">
    <property type="entry name" value="Hemerythrin"/>
    <property type="match status" value="1"/>
</dbReference>
<dbReference type="GO" id="GO:0005737">
    <property type="term" value="C:cytoplasm"/>
    <property type="evidence" value="ECO:0007669"/>
    <property type="project" value="UniProtKB-SubCell"/>
</dbReference>
<reference evidence="6 7" key="1">
    <citation type="submission" date="2019-09" db="EMBL/GenBank/DDBJ databases">
        <title>Draft genome sequence of Bacillus sp. JC-7.</title>
        <authorList>
            <person name="Tanaka N."/>
            <person name="Shiwa Y."/>
            <person name="Fujita N."/>
            <person name="Tanasupawat S."/>
        </authorList>
    </citation>
    <scope>NUCLEOTIDE SEQUENCE [LARGE SCALE GENOMIC DNA]</scope>
    <source>
        <strain evidence="6 7">JC-7</strain>
    </source>
</reference>
<keyword evidence="2" id="KW-0963">Cytoplasm</keyword>
<gene>
    <name evidence="6" type="primary">scdA</name>
    <name evidence="6" type="ORF">BpJC7_25640</name>
</gene>
<keyword evidence="3" id="KW-0479">Metal-binding</keyword>
<evidence type="ECO:0000256" key="4">
    <source>
        <dbReference type="ARBA" id="ARBA00023004"/>
    </source>
</evidence>
<dbReference type="PANTHER" id="PTHR36438:SF1">
    <property type="entry name" value="IRON-SULFUR CLUSTER REPAIR PROTEIN YTFE"/>
    <property type="match status" value="1"/>
</dbReference>
<protein>
    <submittedName>
        <fullName evidence="6">Iron-sulfur cluster repair di-iron protein</fullName>
    </submittedName>
</protein>
<dbReference type="GO" id="GO:0046872">
    <property type="term" value="F:metal ion binding"/>
    <property type="evidence" value="ECO:0007669"/>
    <property type="project" value="UniProtKB-KW"/>
</dbReference>
<comment type="subcellular location">
    <subcellularLocation>
        <location evidence="1">Cytoplasm</location>
    </subcellularLocation>
</comment>
<dbReference type="InterPro" id="IPR038062">
    <property type="entry name" value="ScdA-like_N_sf"/>
</dbReference>
<organism evidence="6 7">
    <name type="scientific">Weizmannia acidilactici</name>
    <dbReference type="NCBI Taxonomy" id="2607726"/>
    <lineage>
        <taxon>Bacteria</taxon>
        <taxon>Bacillati</taxon>
        <taxon>Bacillota</taxon>
        <taxon>Bacilli</taxon>
        <taxon>Bacillales</taxon>
        <taxon>Bacillaceae</taxon>
        <taxon>Heyndrickxia</taxon>
    </lineage>
</organism>
<feature type="domain" description="Hemerythrin-like" evidence="5">
    <location>
        <begin position="87"/>
        <end position="232"/>
    </location>
</feature>
<sequence length="237" mass="27369">MDWMERFTTSQTVGEIVTLFPKAADLFKANRIDFCCGGNVSVKEAAEKRNLSADELIAAIQEIYDKHAGSGNEKNWNEASYTEIVNHIQETYHAFLREELPNLSPYVTKVMRVHGENHPHLVEVHEMFNRLKAELLEHTEKEDAEQFPAIRAYDLNPTAENLATATKELTDLETEHASVGDILHRLREITNDYTLPEGACRTFQLVYRRLENFENDTFQHIHLENNILFKRLLEEAV</sequence>
<keyword evidence="4" id="KW-0408">Iron</keyword>
<dbReference type="Gene3D" id="1.10.3910.10">
    <property type="entry name" value="SP0561-like"/>
    <property type="match status" value="1"/>
</dbReference>
<dbReference type="Pfam" id="PF04405">
    <property type="entry name" value="ScdA_N"/>
    <property type="match status" value="1"/>
</dbReference>
<dbReference type="AlphaFoldDB" id="A0A5J4JHR7"/>
<dbReference type="Proteomes" id="UP000391919">
    <property type="component" value="Unassembled WGS sequence"/>
</dbReference>
<evidence type="ECO:0000256" key="1">
    <source>
        <dbReference type="ARBA" id="ARBA00004496"/>
    </source>
</evidence>
<dbReference type="PANTHER" id="PTHR36438">
    <property type="entry name" value="IRON-SULFUR CLUSTER REPAIR PROTEIN YTFE"/>
    <property type="match status" value="1"/>
</dbReference>
<name>A0A5J4JHR7_9BACI</name>
<comment type="caution">
    <text evidence="6">The sequence shown here is derived from an EMBL/GenBank/DDBJ whole genome shotgun (WGS) entry which is preliminary data.</text>
</comment>
<accession>A0A5J4JHR7</accession>
<dbReference type="InterPro" id="IPR019903">
    <property type="entry name" value="RIC_family"/>
</dbReference>